<dbReference type="EMBL" id="JBANMG010000007">
    <property type="protein sequence ID" value="KAK6951097.1"/>
    <property type="molecule type" value="Genomic_DNA"/>
</dbReference>
<feature type="compositionally biased region" description="Polar residues" evidence="1">
    <location>
        <begin position="229"/>
        <end position="242"/>
    </location>
</feature>
<feature type="region of interest" description="Disordered" evidence="1">
    <location>
        <begin position="1"/>
        <end position="127"/>
    </location>
</feature>
<gene>
    <name evidence="2" type="ORF">Daesc_007627</name>
</gene>
<sequence length="393" mass="43811">MGKSFNSSLRRGRSRDRSTRRRRPTSLTSASGDDSPSASGRKKQVPSQPDNQNGPIPRISVQAPTPPLLQSNSANSEARHQEQSYRRRQSLNQEAPRAFHDKKEEVHDKGTGKGKTLTKEKGKDCGNEKDHVGRCTHIHHHHYHVHNHYHHYQVHNNVQVGERTNDVEHLIYSAAPFDQSDPQATAKYQEEHYQKHVEQHKDAEQKKQVQPNYQSYDGNNDCNVRDPGPSQQRPPQVARSGSTATRAPAPAQTQTQAQASFAPRPGAQPRTSFPRSFSGRSSVRAVPSTHPYRENLRSSGGPTPSSADEEEEEASAIVQANSPHSWTSSPSSTMAGGAAANNSDDSHSTLTTISRGVVFGGRKREELYREDESGRERPKKKGFRAWVSRHLRN</sequence>
<evidence type="ECO:0000313" key="3">
    <source>
        <dbReference type="Proteomes" id="UP001369815"/>
    </source>
</evidence>
<feature type="compositionally biased region" description="Low complexity" evidence="1">
    <location>
        <begin position="25"/>
        <end position="39"/>
    </location>
</feature>
<feature type="compositionally biased region" description="Basic and acidic residues" evidence="1">
    <location>
        <begin position="97"/>
        <end position="127"/>
    </location>
</feature>
<feature type="compositionally biased region" description="Basic residues" evidence="1">
    <location>
        <begin position="377"/>
        <end position="393"/>
    </location>
</feature>
<feature type="compositionally biased region" description="Polar residues" evidence="1">
    <location>
        <begin position="208"/>
        <end position="222"/>
    </location>
</feature>
<feature type="compositionally biased region" description="Polar residues" evidence="1">
    <location>
        <begin position="340"/>
        <end position="354"/>
    </location>
</feature>
<feature type="compositionally biased region" description="Low complexity" evidence="1">
    <location>
        <begin position="243"/>
        <end position="259"/>
    </location>
</feature>
<feature type="compositionally biased region" description="Low complexity" evidence="1">
    <location>
        <begin position="322"/>
        <end position="333"/>
    </location>
</feature>
<feature type="region of interest" description="Disordered" evidence="1">
    <location>
        <begin position="192"/>
        <end position="393"/>
    </location>
</feature>
<evidence type="ECO:0000313" key="2">
    <source>
        <dbReference type="EMBL" id="KAK6951097.1"/>
    </source>
</evidence>
<dbReference type="AlphaFoldDB" id="A0AAX6MFB1"/>
<name>A0AAX6MFB1_9PEZI</name>
<feature type="compositionally biased region" description="Polar residues" evidence="1">
    <location>
        <begin position="269"/>
        <end position="281"/>
    </location>
</feature>
<keyword evidence="3" id="KW-1185">Reference proteome</keyword>
<proteinExistence type="predicted"/>
<accession>A0AAX6MFB1</accession>
<dbReference type="Proteomes" id="UP001369815">
    <property type="component" value="Unassembled WGS sequence"/>
</dbReference>
<feature type="compositionally biased region" description="Polar residues" evidence="1">
    <location>
        <begin position="45"/>
        <end position="54"/>
    </location>
</feature>
<organism evidence="2 3">
    <name type="scientific">Daldinia eschscholtzii</name>
    <dbReference type="NCBI Taxonomy" id="292717"/>
    <lineage>
        <taxon>Eukaryota</taxon>
        <taxon>Fungi</taxon>
        <taxon>Dikarya</taxon>
        <taxon>Ascomycota</taxon>
        <taxon>Pezizomycotina</taxon>
        <taxon>Sordariomycetes</taxon>
        <taxon>Xylariomycetidae</taxon>
        <taxon>Xylariales</taxon>
        <taxon>Hypoxylaceae</taxon>
        <taxon>Daldinia</taxon>
    </lineage>
</organism>
<feature type="compositionally biased region" description="Basic and acidic residues" evidence="1">
    <location>
        <begin position="362"/>
        <end position="376"/>
    </location>
</feature>
<feature type="compositionally biased region" description="Basic residues" evidence="1">
    <location>
        <begin position="10"/>
        <end position="24"/>
    </location>
</feature>
<feature type="compositionally biased region" description="Basic and acidic residues" evidence="1">
    <location>
        <begin position="192"/>
        <end position="207"/>
    </location>
</feature>
<evidence type="ECO:0000256" key="1">
    <source>
        <dbReference type="SAM" id="MobiDB-lite"/>
    </source>
</evidence>
<comment type="caution">
    <text evidence="2">The sequence shown here is derived from an EMBL/GenBank/DDBJ whole genome shotgun (WGS) entry which is preliminary data.</text>
</comment>
<protein>
    <submittedName>
        <fullName evidence="2">Uncharacterized protein</fullName>
    </submittedName>
</protein>
<reference evidence="2 3" key="1">
    <citation type="journal article" date="2024" name="Front Chem Biol">
        <title>Unveiling the potential of Daldinia eschscholtzii MFLUCC 19-0629 through bioactivity and bioinformatics studies for enhanced sustainable agriculture production.</title>
        <authorList>
            <person name="Brooks S."/>
            <person name="Weaver J.A."/>
            <person name="Klomchit A."/>
            <person name="Alharthi S.A."/>
            <person name="Onlamun T."/>
            <person name="Nurani R."/>
            <person name="Vong T.K."/>
            <person name="Alberti F."/>
            <person name="Greco C."/>
        </authorList>
    </citation>
    <scope>NUCLEOTIDE SEQUENCE [LARGE SCALE GENOMIC DNA]</scope>
    <source>
        <strain evidence="2">MFLUCC 19-0629</strain>
    </source>
</reference>